<name>A0AA88L740_ARTSF</name>
<dbReference type="Gene3D" id="3.10.110.10">
    <property type="entry name" value="Ubiquitin Conjugating Enzyme"/>
    <property type="match status" value="1"/>
</dbReference>
<evidence type="ECO:0000313" key="4">
    <source>
        <dbReference type="EMBL" id="KAK2710445.1"/>
    </source>
</evidence>
<evidence type="ECO:0000256" key="2">
    <source>
        <dbReference type="SAM" id="Phobius"/>
    </source>
</evidence>
<gene>
    <name evidence="4" type="ORF">QYM36_011838</name>
</gene>
<dbReference type="AlphaFoldDB" id="A0AA88L740"/>
<evidence type="ECO:0000259" key="3">
    <source>
        <dbReference type="PROSITE" id="PS50127"/>
    </source>
</evidence>
<dbReference type="Proteomes" id="UP001187531">
    <property type="component" value="Unassembled WGS sequence"/>
</dbReference>
<dbReference type="FunFam" id="3.10.110.10:FF:000086">
    <property type="entry name" value="Ubiquitin-conjugating enzyme E2 J1"/>
    <property type="match status" value="1"/>
</dbReference>
<dbReference type="SMART" id="SM00212">
    <property type="entry name" value="UBCc"/>
    <property type="match status" value="1"/>
</dbReference>
<evidence type="ECO:0000256" key="1">
    <source>
        <dbReference type="SAM" id="MobiDB-lite"/>
    </source>
</evidence>
<dbReference type="InterPro" id="IPR050113">
    <property type="entry name" value="Ub_conjugating_enzyme"/>
</dbReference>
<organism evidence="4 5">
    <name type="scientific">Artemia franciscana</name>
    <name type="common">Brine shrimp</name>
    <name type="synonym">Artemia sanfranciscana</name>
    <dbReference type="NCBI Taxonomy" id="6661"/>
    <lineage>
        <taxon>Eukaryota</taxon>
        <taxon>Metazoa</taxon>
        <taxon>Ecdysozoa</taxon>
        <taxon>Arthropoda</taxon>
        <taxon>Crustacea</taxon>
        <taxon>Branchiopoda</taxon>
        <taxon>Anostraca</taxon>
        <taxon>Artemiidae</taxon>
        <taxon>Artemia</taxon>
    </lineage>
</organism>
<evidence type="ECO:0000313" key="5">
    <source>
        <dbReference type="Proteomes" id="UP001187531"/>
    </source>
</evidence>
<reference evidence="4" key="1">
    <citation type="submission" date="2023-07" db="EMBL/GenBank/DDBJ databases">
        <title>Chromosome-level genome assembly of Artemia franciscana.</title>
        <authorList>
            <person name="Jo E."/>
        </authorList>
    </citation>
    <scope>NUCLEOTIDE SEQUENCE</scope>
    <source>
        <tissue evidence="4">Whole body</tissue>
    </source>
</reference>
<keyword evidence="5" id="KW-1185">Reference proteome</keyword>
<comment type="caution">
    <text evidence="4">The sequence shown here is derived from an EMBL/GenBank/DDBJ whole genome shotgun (WGS) entry which is preliminary data.</text>
</comment>
<dbReference type="Pfam" id="PF00179">
    <property type="entry name" value="UQ_con"/>
    <property type="match status" value="1"/>
</dbReference>
<keyword evidence="2" id="KW-1133">Transmembrane helix</keyword>
<dbReference type="EMBL" id="JAVRJZ010000016">
    <property type="protein sequence ID" value="KAK2710445.1"/>
    <property type="molecule type" value="Genomic_DNA"/>
</dbReference>
<dbReference type="InterPro" id="IPR016135">
    <property type="entry name" value="UBQ-conjugating_enzyme/RWD"/>
</dbReference>
<dbReference type="InterPro" id="IPR000608">
    <property type="entry name" value="UBC"/>
</dbReference>
<dbReference type="PROSITE" id="PS50127">
    <property type="entry name" value="UBC_2"/>
    <property type="match status" value="1"/>
</dbReference>
<feature type="transmembrane region" description="Helical" evidence="2">
    <location>
        <begin position="294"/>
        <end position="311"/>
    </location>
</feature>
<sequence length="317" mass="35285">MGYNLKIPSVKRLMREALELREPTYEYHAQPLEENLFEWHFTIRGPPDSDFEGGIYHGRILIPADYPCKPPNIIFLTPNGRFEVNKKICLSISGYHPESWLPSWSIRTALLAIIGFMPSLGRGALGSLDFPKEERHKLAVKSLSWSCSLCGPCHQLLRDQPDSSRNSEEAKVLGMQVGMKVKPSPSDSATTSIVANHVSQASSEGVDESTATSFSEETVPGKAVAGGLSTNAFSVIGLEGADPEPRAEDGHDLAGTSEPELRQRNAIYLPQPVMFENGHQNVSEQVRSGLIDKILWFFIIFIGIFYFRRVVEFFFRA</sequence>
<feature type="domain" description="UBC core" evidence="3">
    <location>
        <begin position="8"/>
        <end position="160"/>
    </location>
</feature>
<feature type="region of interest" description="Disordered" evidence="1">
    <location>
        <begin position="199"/>
        <end position="218"/>
    </location>
</feature>
<protein>
    <recommendedName>
        <fullName evidence="3">UBC core domain-containing protein</fullName>
    </recommendedName>
</protein>
<keyword evidence="2" id="KW-0472">Membrane</keyword>
<proteinExistence type="predicted"/>
<dbReference type="CDD" id="cd23799">
    <property type="entry name" value="UBCc_UBE2J"/>
    <property type="match status" value="1"/>
</dbReference>
<feature type="compositionally biased region" description="Polar residues" evidence="1">
    <location>
        <begin position="199"/>
        <end position="216"/>
    </location>
</feature>
<dbReference type="SUPFAM" id="SSF54495">
    <property type="entry name" value="UBC-like"/>
    <property type="match status" value="1"/>
</dbReference>
<keyword evidence="2" id="KW-0812">Transmembrane</keyword>
<dbReference type="PANTHER" id="PTHR24067">
    <property type="entry name" value="UBIQUITIN-CONJUGATING ENZYME E2"/>
    <property type="match status" value="1"/>
</dbReference>
<accession>A0AA88L740</accession>